<keyword evidence="2" id="KW-0315">Glutamine amidotransferase</keyword>
<dbReference type="GO" id="GO:0016740">
    <property type="term" value="F:transferase activity"/>
    <property type="evidence" value="ECO:0007669"/>
    <property type="project" value="UniProtKB-KW"/>
</dbReference>
<dbReference type="EMBL" id="CP035758">
    <property type="protein sequence ID" value="QBD81006.1"/>
    <property type="molecule type" value="Genomic_DNA"/>
</dbReference>
<evidence type="ECO:0000313" key="2">
    <source>
        <dbReference type="EMBL" id="QBD81006.1"/>
    </source>
</evidence>
<dbReference type="InterPro" id="IPR044992">
    <property type="entry name" value="ChyE-like"/>
</dbReference>
<feature type="domain" description="Glutamine amidotransferase" evidence="1">
    <location>
        <begin position="48"/>
        <end position="187"/>
    </location>
</feature>
<proteinExistence type="predicted"/>
<dbReference type="Gene3D" id="3.40.50.880">
    <property type="match status" value="1"/>
</dbReference>
<dbReference type="GO" id="GO:0005829">
    <property type="term" value="C:cytosol"/>
    <property type="evidence" value="ECO:0007669"/>
    <property type="project" value="TreeGrafter"/>
</dbReference>
<accession>A0A4P6K0R6</accession>
<keyword evidence="2" id="KW-0808">Transferase</keyword>
<dbReference type="SUPFAM" id="SSF52317">
    <property type="entry name" value="Class I glutamine amidotransferase-like"/>
    <property type="match status" value="1"/>
</dbReference>
<dbReference type="KEGG" id="kbs:EPA93_35575"/>
<name>A0A4P6K0R6_KTERU</name>
<dbReference type="PROSITE" id="PS51273">
    <property type="entry name" value="GATASE_TYPE_1"/>
    <property type="match status" value="1"/>
</dbReference>
<dbReference type="RefSeq" id="WP_129892068.1">
    <property type="nucleotide sequence ID" value="NZ_CP035758.1"/>
</dbReference>
<protein>
    <submittedName>
        <fullName evidence="2">Type 1 glutamine amidotransferase</fullName>
    </submittedName>
</protein>
<dbReference type="OrthoDB" id="9813383at2"/>
<dbReference type="FunFam" id="3.40.50.880:FF:000033">
    <property type="entry name" value="Glutamine amidotransferase class-I"/>
    <property type="match status" value="1"/>
</dbReference>
<evidence type="ECO:0000313" key="3">
    <source>
        <dbReference type="Proteomes" id="UP000290365"/>
    </source>
</evidence>
<reference evidence="2 3" key="1">
    <citation type="submission" date="2019-01" db="EMBL/GenBank/DDBJ databases">
        <title>Ktedonosporobacter rubrisoli SCAWS-G2.</title>
        <authorList>
            <person name="Huang Y."/>
            <person name="Yan B."/>
        </authorList>
    </citation>
    <scope>NUCLEOTIDE SEQUENCE [LARGE SCALE GENOMIC DNA]</scope>
    <source>
        <strain evidence="2 3">SCAWS-G2</strain>
    </source>
</reference>
<dbReference type="InterPro" id="IPR029062">
    <property type="entry name" value="Class_I_gatase-like"/>
</dbReference>
<dbReference type="InterPro" id="IPR017926">
    <property type="entry name" value="GATASE"/>
</dbReference>
<gene>
    <name evidence="2" type="ORF">EPA93_35575</name>
</gene>
<sequence length="240" mass="26185">MNTQPWVYVLQHIAIETPGTIEVALRLHGISTRVISSFAGEPVPADMHGAAGLVVMGGPMGVYEQSQYQFLQAELRLIEQALAEHKPVLGVCLGSQLLATVLGASVVKGRQKELGWHLVTLTQQARSDALWQAVPTSFMGYHWHGDIFEVPASAVCLATTDLTPCQAFQYEQRAYGLLCHLEVTPSIIKDMVKTFQQEQQEAGVDGEMILKQAHQFLPSLQVIGSSVFLAWAARLSSSSS</sequence>
<dbReference type="PANTHER" id="PTHR42695:SF5">
    <property type="entry name" value="GLUTAMINE AMIDOTRANSFERASE YLR126C-RELATED"/>
    <property type="match status" value="1"/>
</dbReference>
<dbReference type="Pfam" id="PF00117">
    <property type="entry name" value="GATase"/>
    <property type="match status" value="1"/>
</dbReference>
<dbReference type="AlphaFoldDB" id="A0A4P6K0R6"/>
<keyword evidence="3" id="KW-1185">Reference proteome</keyword>
<dbReference type="CDD" id="cd01741">
    <property type="entry name" value="GATase1_1"/>
    <property type="match status" value="1"/>
</dbReference>
<evidence type="ECO:0000259" key="1">
    <source>
        <dbReference type="Pfam" id="PF00117"/>
    </source>
</evidence>
<dbReference type="PANTHER" id="PTHR42695">
    <property type="entry name" value="GLUTAMINE AMIDOTRANSFERASE YLR126C-RELATED"/>
    <property type="match status" value="1"/>
</dbReference>
<organism evidence="2 3">
    <name type="scientific">Ktedonosporobacter rubrisoli</name>
    <dbReference type="NCBI Taxonomy" id="2509675"/>
    <lineage>
        <taxon>Bacteria</taxon>
        <taxon>Bacillati</taxon>
        <taxon>Chloroflexota</taxon>
        <taxon>Ktedonobacteria</taxon>
        <taxon>Ktedonobacterales</taxon>
        <taxon>Ktedonosporobacteraceae</taxon>
        <taxon>Ktedonosporobacter</taxon>
    </lineage>
</organism>
<dbReference type="Proteomes" id="UP000290365">
    <property type="component" value="Chromosome"/>
</dbReference>